<protein>
    <submittedName>
        <fullName evidence="1">SIMPL domain-containing protein</fullName>
    </submittedName>
</protein>
<sequence>MPKITVAGQATQHLPAERGTLRLSVSYSGARREDVVAAAERTHATLVSGAKAQVSAGAATWWGADQVSAWTYDEWIKPSAQEEQVKVRRFRASAGVRVKFRDFRALSRWTSEVALLDGVSVGGVDWALTEVRRDAAVAEVRASAARDAVVRARAYADALGLGAVRLTTLYEDGLRPHVGGGVSVGGVAMRAAAAPSGGGGMELRPDDIEVSCAVTADFETLG</sequence>
<dbReference type="Gene3D" id="3.30.70.2970">
    <property type="entry name" value="Protein of unknown function (DUF541), domain 2"/>
    <property type="match status" value="1"/>
</dbReference>
<dbReference type="RefSeq" id="WP_149767370.1">
    <property type="nucleotide sequence ID" value="NZ_VDFQ02000001.1"/>
</dbReference>
<dbReference type="Pfam" id="PF04402">
    <property type="entry name" value="SIMPL"/>
    <property type="match status" value="1"/>
</dbReference>
<dbReference type="InterPro" id="IPR007497">
    <property type="entry name" value="SIMPL/DUF541"/>
</dbReference>
<dbReference type="PANTHER" id="PTHR34387">
    <property type="entry name" value="SLR1258 PROTEIN"/>
    <property type="match status" value="1"/>
</dbReference>
<evidence type="ECO:0000313" key="1">
    <source>
        <dbReference type="EMBL" id="KAA1424501.1"/>
    </source>
</evidence>
<name>A0A5Q6S2Q7_9ACTN</name>
<dbReference type="PANTHER" id="PTHR34387:SF1">
    <property type="entry name" value="PERIPLASMIC IMMUNOGENIC PROTEIN"/>
    <property type="match status" value="1"/>
</dbReference>
<dbReference type="Proteomes" id="UP000307768">
    <property type="component" value="Unassembled WGS sequence"/>
</dbReference>
<dbReference type="OrthoDB" id="3724496at2"/>
<dbReference type="AlphaFoldDB" id="A0A5Q6S2Q7"/>
<organism evidence="1 2">
    <name type="scientific">Mumia zhuanghuii</name>
    <dbReference type="NCBI Taxonomy" id="2585211"/>
    <lineage>
        <taxon>Bacteria</taxon>
        <taxon>Bacillati</taxon>
        <taxon>Actinomycetota</taxon>
        <taxon>Actinomycetes</taxon>
        <taxon>Propionibacteriales</taxon>
        <taxon>Nocardioidaceae</taxon>
        <taxon>Mumia</taxon>
    </lineage>
</organism>
<dbReference type="GO" id="GO:0006974">
    <property type="term" value="P:DNA damage response"/>
    <property type="evidence" value="ECO:0007669"/>
    <property type="project" value="TreeGrafter"/>
</dbReference>
<dbReference type="InterPro" id="IPR052022">
    <property type="entry name" value="26kDa_periplasmic_antigen"/>
</dbReference>
<gene>
    <name evidence="1" type="ORF">FE697_000785</name>
</gene>
<accession>A0A5Q6S2Q7</accession>
<reference evidence="1 2" key="1">
    <citation type="submission" date="2019-09" db="EMBL/GenBank/DDBJ databases">
        <title>Mumia zhuanghuii sp. nov. isolated from the intestinal contents of plateau pika (Ochotona curzoniae) in the Qinghai-Tibet plateau of China.</title>
        <authorList>
            <person name="Tian Z."/>
        </authorList>
    </citation>
    <scope>NUCLEOTIDE SEQUENCE [LARGE SCALE GENOMIC DNA]</scope>
    <source>
        <strain evidence="2">350</strain>
    </source>
</reference>
<evidence type="ECO:0000313" key="2">
    <source>
        <dbReference type="Proteomes" id="UP000307768"/>
    </source>
</evidence>
<proteinExistence type="predicted"/>
<dbReference type="Gene3D" id="3.30.110.170">
    <property type="entry name" value="Protein of unknown function (DUF541), domain 1"/>
    <property type="match status" value="1"/>
</dbReference>
<comment type="caution">
    <text evidence="1">The sequence shown here is derived from an EMBL/GenBank/DDBJ whole genome shotgun (WGS) entry which is preliminary data.</text>
</comment>
<dbReference type="EMBL" id="VDFQ02000001">
    <property type="protein sequence ID" value="KAA1424501.1"/>
    <property type="molecule type" value="Genomic_DNA"/>
</dbReference>